<feature type="non-terminal residue" evidence="1">
    <location>
        <position position="1"/>
    </location>
</feature>
<sequence length="99" mass="10750">ISIPVGKGELDLSVQSTWTEQGGIQSVLSVRGHDHLDIGRLVESVHLIEQLEQDTTDLSISSSLGIESLRGDGINLINEDDRGRVLLRQTEHVTNHAGS</sequence>
<dbReference type="Proteomes" id="UP001432027">
    <property type="component" value="Unassembled WGS sequence"/>
</dbReference>
<reference evidence="1" key="1">
    <citation type="submission" date="2023-10" db="EMBL/GenBank/DDBJ databases">
        <title>Genome assembly of Pristionchus species.</title>
        <authorList>
            <person name="Yoshida K."/>
            <person name="Sommer R.J."/>
        </authorList>
    </citation>
    <scope>NUCLEOTIDE SEQUENCE</scope>
    <source>
        <strain evidence="1">RS0144</strain>
    </source>
</reference>
<comment type="caution">
    <text evidence="1">The sequence shown here is derived from an EMBL/GenBank/DDBJ whole genome shotgun (WGS) entry which is preliminary data.</text>
</comment>
<proteinExistence type="predicted"/>
<accession>A0AAV5TL55</accession>
<dbReference type="EMBL" id="BTSX01000004">
    <property type="protein sequence ID" value="GMS94907.1"/>
    <property type="molecule type" value="Genomic_DNA"/>
</dbReference>
<evidence type="ECO:0000313" key="2">
    <source>
        <dbReference type="Proteomes" id="UP001432027"/>
    </source>
</evidence>
<organism evidence="1 2">
    <name type="scientific">Pristionchus entomophagus</name>
    <dbReference type="NCBI Taxonomy" id="358040"/>
    <lineage>
        <taxon>Eukaryota</taxon>
        <taxon>Metazoa</taxon>
        <taxon>Ecdysozoa</taxon>
        <taxon>Nematoda</taxon>
        <taxon>Chromadorea</taxon>
        <taxon>Rhabditida</taxon>
        <taxon>Rhabditina</taxon>
        <taxon>Diplogasteromorpha</taxon>
        <taxon>Diplogasteroidea</taxon>
        <taxon>Neodiplogasteridae</taxon>
        <taxon>Pristionchus</taxon>
    </lineage>
</organism>
<protein>
    <submittedName>
        <fullName evidence="1">Uncharacterized protein</fullName>
    </submittedName>
</protein>
<name>A0AAV5TL55_9BILA</name>
<dbReference type="AlphaFoldDB" id="A0AAV5TL55"/>
<evidence type="ECO:0000313" key="1">
    <source>
        <dbReference type="EMBL" id="GMS94907.1"/>
    </source>
</evidence>
<gene>
    <name evidence="1" type="ORF">PENTCL1PPCAC_17082</name>
</gene>
<keyword evidence="2" id="KW-1185">Reference proteome</keyword>